<dbReference type="InterPro" id="IPR003903">
    <property type="entry name" value="UIM_dom"/>
</dbReference>
<feature type="active site" evidence="11">
    <location>
        <position position="137"/>
    </location>
</feature>
<keyword evidence="8" id="KW-0805">Transcription regulation</keyword>
<evidence type="ECO:0000256" key="7">
    <source>
        <dbReference type="ARBA" id="ARBA00022807"/>
    </source>
</evidence>
<keyword evidence="7" id="KW-0788">Thiol protease</keyword>
<evidence type="ECO:0000256" key="10">
    <source>
        <dbReference type="ARBA" id="ARBA00023242"/>
    </source>
</evidence>
<protein>
    <recommendedName>
        <fullName evidence="3">ubiquitinyl hydrolase 1</fullName>
        <ecNumber evidence="3">3.4.19.12</ecNumber>
    </recommendedName>
</protein>
<accession>A0ABM1IZD8</accession>
<dbReference type="Pfam" id="PF23625">
    <property type="entry name" value="UIM_2"/>
    <property type="match status" value="3"/>
</dbReference>
<evidence type="ECO:0000256" key="8">
    <source>
        <dbReference type="ARBA" id="ARBA00023015"/>
    </source>
</evidence>
<evidence type="ECO:0000256" key="9">
    <source>
        <dbReference type="ARBA" id="ARBA00023163"/>
    </source>
</evidence>
<keyword evidence="5" id="KW-0833">Ubl conjugation pathway</keyword>
<evidence type="ECO:0000256" key="2">
    <source>
        <dbReference type="ARBA" id="ARBA00004123"/>
    </source>
</evidence>
<sequence length="378" mass="42932">MENIFHEKQEGFLCAQHCLNALLQGSYFTAVDLANFGHQMDEAERLRMAESGIDSEDYKLFLEQPSENMDDSGYFSVQVISSALKGVWGLELIPYNSTEPVALSAQNDPSQMKAYICNYKGHWLTIRKIGTQWFNLNSMLNGPELISDTYLAMYLAQLLQGGYSIFIVIGNLPQCPADEILMKNPIKMPCSIPRTKESVKEEKPMTTGYRLGTKEEDDVMKAVRALEGIKVPSSYNTPKFVNSSSDYKKDNLPKQEISNEKPRERIIPIRIEGKEDLDEENDEELQKALRLSLQDNEDDTDKNVNLRFESHADNKISPSTELDDIDQDDELRKAVQLSLECVTAPPTPDLEDLRWRRLSHFGVYSKTSNNETSPKLNS</sequence>
<dbReference type="Proteomes" id="UP000694924">
    <property type="component" value="Unplaced"/>
</dbReference>
<feature type="domain" description="Josephin" evidence="13">
    <location>
        <begin position="1"/>
        <end position="183"/>
    </location>
</feature>
<keyword evidence="6 11" id="KW-0378">Hydrolase</keyword>
<dbReference type="PANTHER" id="PTHR14159:SF0">
    <property type="entry name" value="ATAXIN-3-RELATED"/>
    <property type="match status" value="1"/>
</dbReference>
<comment type="subcellular location">
    <subcellularLocation>
        <location evidence="2">Nucleus</location>
    </subcellularLocation>
</comment>
<gene>
    <name evidence="15" type="primary">LOC107071238</name>
</gene>
<dbReference type="RefSeq" id="XP_015185575.1">
    <property type="nucleotide sequence ID" value="XM_015330089.1"/>
</dbReference>
<evidence type="ECO:0000313" key="15">
    <source>
        <dbReference type="RefSeq" id="XP_015185575.1"/>
    </source>
</evidence>
<keyword evidence="14" id="KW-1185">Reference proteome</keyword>
<evidence type="ECO:0000256" key="3">
    <source>
        <dbReference type="ARBA" id="ARBA00012759"/>
    </source>
</evidence>
<feature type="active site" evidence="11">
    <location>
        <position position="122"/>
    </location>
</feature>
<dbReference type="SMART" id="SM01246">
    <property type="entry name" value="Josephin"/>
    <property type="match status" value="1"/>
</dbReference>
<dbReference type="PANTHER" id="PTHR14159">
    <property type="entry name" value="ATAXIN-3-RELATED"/>
    <property type="match status" value="1"/>
</dbReference>
<evidence type="ECO:0000256" key="11">
    <source>
        <dbReference type="PROSITE-ProRule" id="PRU00331"/>
    </source>
</evidence>
<evidence type="ECO:0000313" key="14">
    <source>
        <dbReference type="Proteomes" id="UP000694924"/>
    </source>
</evidence>
<evidence type="ECO:0000259" key="13">
    <source>
        <dbReference type="PROSITE" id="PS50957"/>
    </source>
</evidence>
<dbReference type="PROSITE" id="PS50330">
    <property type="entry name" value="UIM"/>
    <property type="match status" value="1"/>
</dbReference>
<evidence type="ECO:0000256" key="1">
    <source>
        <dbReference type="ARBA" id="ARBA00000707"/>
    </source>
</evidence>
<keyword evidence="9" id="KW-0804">Transcription</keyword>
<dbReference type="SMART" id="SM00726">
    <property type="entry name" value="UIM"/>
    <property type="match status" value="2"/>
</dbReference>
<dbReference type="EC" id="3.4.19.12" evidence="3"/>
<feature type="region of interest" description="Disordered" evidence="12">
    <location>
        <begin position="309"/>
        <end position="328"/>
    </location>
</feature>
<feature type="active site" evidence="11">
    <location>
        <position position="14"/>
    </location>
</feature>
<dbReference type="Gene3D" id="3.90.70.40">
    <property type="match status" value="1"/>
</dbReference>
<dbReference type="PRINTS" id="PR01233">
    <property type="entry name" value="JOSEPHIN"/>
</dbReference>
<dbReference type="GeneID" id="107071238"/>
<organism evidence="14 15">
    <name type="scientific">Polistes dominula</name>
    <name type="common">European paper wasp</name>
    <name type="synonym">Vespa dominula</name>
    <dbReference type="NCBI Taxonomy" id="743375"/>
    <lineage>
        <taxon>Eukaryota</taxon>
        <taxon>Metazoa</taxon>
        <taxon>Ecdysozoa</taxon>
        <taxon>Arthropoda</taxon>
        <taxon>Hexapoda</taxon>
        <taxon>Insecta</taxon>
        <taxon>Pterygota</taxon>
        <taxon>Neoptera</taxon>
        <taxon>Endopterygota</taxon>
        <taxon>Hymenoptera</taxon>
        <taxon>Apocrita</taxon>
        <taxon>Aculeata</taxon>
        <taxon>Vespoidea</taxon>
        <taxon>Vespidae</taxon>
        <taxon>Polistinae</taxon>
        <taxon>Polistini</taxon>
        <taxon>Polistes</taxon>
    </lineage>
</organism>
<comment type="catalytic activity">
    <reaction evidence="1">
        <text>Thiol-dependent hydrolysis of ester, thioester, amide, peptide and isopeptide bonds formed by the C-terminal Gly of ubiquitin (a 76-residue protein attached to proteins as an intracellular targeting signal).</text>
        <dbReference type="EC" id="3.4.19.12"/>
    </reaction>
</comment>
<evidence type="ECO:0000256" key="5">
    <source>
        <dbReference type="ARBA" id="ARBA00022786"/>
    </source>
</evidence>
<feature type="region of interest" description="Disordered" evidence="12">
    <location>
        <begin position="240"/>
        <end position="263"/>
    </location>
</feature>
<dbReference type="Gene3D" id="6.10.140.100">
    <property type="match status" value="1"/>
</dbReference>
<dbReference type="Gene3D" id="1.10.287.10">
    <property type="entry name" value="S15/NS1, RNA-binding"/>
    <property type="match status" value="1"/>
</dbReference>
<evidence type="ECO:0000256" key="12">
    <source>
        <dbReference type="SAM" id="MobiDB-lite"/>
    </source>
</evidence>
<name>A0ABM1IZD8_POLDO</name>
<proteinExistence type="predicted"/>
<reference evidence="15" key="1">
    <citation type="submission" date="2025-08" db="UniProtKB">
        <authorList>
            <consortium name="RefSeq"/>
        </authorList>
    </citation>
    <scope>IDENTIFICATION</scope>
    <source>
        <tissue evidence="15">Whole body</tissue>
    </source>
</reference>
<evidence type="ECO:0000256" key="4">
    <source>
        <dbReference type="ARBA" id="ARBA00022670"/>
    </source>
</evidence>
<feature type="compositionally biased region" description="Basic and acidic residues" evidence="12">
    <location>
        <begin position="246"/>
        <end position="263"/>
    </location>
</feature>
<dbReference type="PROSITE" id="PS50957">
    <property type="entry name" value="JOSEPHIN"/>
    <property type="match status" value="1"/>
</dbReference>
<keyword evidence="4" id="KW-0645">Protease</keyword>
<evidence type="ECO:0000256" key="6">
    <source>
        <dbReference type="ARBA" id="ARBA00022801"/>
    </source>
</evidence>
<dbReference type="InterPro" id="IPR006155">
    <property type="entry name" value="Josephin"/>
</dbReference>
<dbReference type="InterPro" id="IPR033865">
    <property type="entry name" value="Ataxin-3"/>
</dbReference>
<keyword evidence="10" id="KW-0539">Nucleus</keyword>
<dbReference type="Pfam" id="PF02099">
    <property type="entry name" value="Josephin"/>
    <property type="match status" value="1"/>
</dbReference>